<dbReference type="PANTHER" id="PTHR32487:SF0">
    <property type="entry name" value="3-OXO-DELTA(4,5)-STEROID 5-BETA-REDUCTASE"/>
    <property type="match status" value="1"/>
</dbReference>
<dbReference type="AlphaFoldDB" id="I4Y563"/>
<dbReference type="GeneID" id="18470941"/>
<dbReference type="InParanoid" id="I4Y563"/>
<dbReference type="OrthoDB" id="1731983at2759"/>
<dbReference type="Gene3D" id="3.40.50.720">
    <property type="entry name" value="NAD(P)-binding Rossmann-like Domain"/>
    <property type="match status" value="1"/>
</dbReference>
<dbReference type="EMBL" id="JH668260">
    <property type="protein sequence ID" value="EIM19105.1"/>
    <property type="molecule type" value="Genomic_DNA"/>
</dbReference>
<keyword evidence="3" id="KW-1185">Reference proteome</keyword>
<evidence type="ECO:0000313" key="3">
    <source>
        <dbReference type="Proteomes" id="UP000005242"/>
    </source>
</evidence>
<evidence type="ECO:0000259" key="1">
    <source>
        <dbReference type="Pfam" id="PF22917"/>
    </source>
</evidence>
<dbReference type="Proteomes" id="UP000005242">
    <property type="component" value="Unassembled WGS sequence"/>
</dbReference>
<dbReference type="PANTHER" id="PTHR32487">
    <property type="entry name" value="3-OXO-DELTA(4,5)-STEROID 5-BETA-REDUCTASE"/>
    <property type="match status" value="1"/>
</dbReference>
<dbReference type="RefSeq" id="XP_006960861.1">
    <property type="nucleotide sequence ID" value="XM_006960799.1"/>
</dbReference>
<feature type="non-terminal residue" evidence="2">
    <location>
        <position position="1"/>
    </location>
</feature>
<reference evidence="2 3" key="1">
    <citation type="journal article" date="2012" name="Fungal Genet. Biol.">
        <title>The genome of the xerotolerant mold Wallemia sebi reveals adaptations to osmotic stress and suggests cryptic sexual reproduction.</title>
        <authorList>
            <person name="Padamsee M."/>
            <person name="Kumar T.K.A."/>
            <person name="Riley R."/>
            <person name="Binder M."/>
            <person name="Boyd A."/>
            <person name="Calvo A.M."/>
            <person name="Furukawa K."/>
            <person name="Hesse C."/>
            <person name="Hohmann S."/>
            <person name="James T.Y."/>
            <person name="LaButti K."/>
            <person name="Lapidus A."/>
            <person name="Lindquist E."/>
            <person name="Lucas S."/>
            <person name="Miller K."/>
            <person name="Shantappa S."/>
            <person name="Grigoriev I.V."/>
            <person name="Hibbett D.S."/>
            <person name="McLaughlin D.J."/>
            <person name="Spatafora J.W."/>
            <person name="Aime M.C."/>
        </authorList>
    </citation>
    <scope>NUCLEOTIDE SEQUENCE [LARGE SCALE GENOMIC DNA]</scope>
    <source>
        <strain evidence="3">ATCC MYA-4683 / CBS 633.66</strain>
    </source>
</reference>
<name>I4Y563_WALMC</name>
<dbReference type="eggNOG" id="ENOG502QSRH">
    <property type="taxonomic scope" value="Eukaryota"/>
</dbReference>
<accession>I4Y563</accession>
<feature type="domain" description="PRISE-like Rossmann-fold" evidence="1">
    <location>
        <begin position="3"/>
        <end position="137"/>
    </location>
</feature>
<gene>
    <name evidence="2" type="ORF">WALSEDRAFT_23067</name>
</gene>
<organism evidence="2 3">
    <name type="scientific">Wallemia mellicola (strain ATCC MYA-4683 / CBS 633.66)</name>
    <name type="common">Wallemia sebi (CBS 633.66)</name>
    <dbReference type="NCBI Taxonomy" id="671144"/>
    <lineage>
        <taxon>Eukaryota</taxon>
        <taxon>Fungi</taxon>
        <taxon>Dikarya</taxon>
        <taxon>Basidiomycota</taxon>
        <taxon>Wallemiomycotina</taxon>
        <taxon>Wallemiomycetes</taxon>
        <taxon>Wallemiales</taxon>
        <taxon>Wallemiaceae</taxon>
        <taxon>Wallemia</taxon>
    </lineage>
</organism>
<evidence type="ECO:0000313" key="2">
    <source>
        <dbReference type="EMBL" id="EIM19105.1"/>
    </source>
</evidence>
<dbReference type="OMA" id="NEAPYHE"/>
<dbReference type="KEGG" id="wse:WALSEDRAFT_23067"/>
<dbReference type="Pfam" id="PF22917">
    <property type="entry name" value="PRISE"/>
    <property type="match status" value="1"/>
</dbReference>
<dbReference type="HOGENOM" id="CLU_1457865_0_0_1"/>
<protein>
    <recommendedName>
        <fullName evidence="1">PRISE-like Rossmann-fold domain-containing protein</fullName>
    </recommendedName>
</protein>
<proteinExistence type="predicted"/>
<dbReference type="InterPro" id="IPR055222">
    <property type="entry name" value="PRISE-like_Rossmann-fold"/>
</dbReference>
<sequence length="186" mass="21397">RQSISAVSKACPNLKSFHLQTGYKYYMPGFTAEEFPPLPFKEDSKRQAHVHNFYYHQEDKLAAVTEDHGWNWTVSRPCAIPGYSKGNWMSVSVTAALYAFGCKEFDEKLHYPGPLVCYDMGYDNSTAKNNAEFQLYAVENAHNRAFSINMVNRINSAHSGHRLQHNSVWKFRHRQIKMSKLRKGSS</sequence>